<gene>
    <name evidence="1" type="ORF">GCM10010411_74960</name>
</gene>
<protein>
    <submittedName>
        <fullName evidence="1">Uncharacterized protein</fullName>
    </submittedName>
</protein>
<reference evidence="2" key="1">
    <citation type="journal article" date="2019" name="Int. J. Syst. Evol. Microbiol.">
        <title>The Global Catalogue of Microorganisms (GCM) 10K type strain sequencing project: providing services to taxonomists for standard genome sequencing and annotation.</title>
        <authorList>
            <consortium name="The Broad Institute Genomics Platform"/>
            <consortium name="The Broad Institute Genome Sequencing Center for Infectious Disease"/>
            <person name="Wu L."/>
            <person name="Ma J."/>
        </authorList>
    </citation>
    <scope>NUCLEOTIDE SEQUENCE [LARGE SCALE GENOMIC DNA]</scope>
    <source>
        <strain evidence="2">JCM 6833</strain>
    </source>
</reference>
<dbReference type="Proteomes" id="UP001501509">
    <property type="component" value="Unassembled WGS sequence"/>
</dbReference>
<organism evidence="1 2">
    <name type="scientific">Actinomadura fulvescens</name>
    <dbReference type="NCBI Taxonomy" id="46160"/>
    <lineage>
        <taxon>Bacteria</taxon>
        <taxon>Bacillati</taxon>
        <taxon>Actinomycetota</taxon>
        <taxon>Actinomycetes</taxon>
        <taxon>Streptosporangiales</taxon>
        <taxon>Thermomonosporaceae</taxon>
        <taxon>Actinomadura</taxon>
    </lineage>
</organism>
<keyword evidence="2" id="KW-1185">Reference proteome</keyword>
<accession>A0ABP6CUQ8</accession>
<sequence length="194" mass="20423">MTLTHTTTAQTASTATVTRHWGTPVLTIALPLDDIVHPDLATTGPDGPALEVLNVEDALADPDRLQAEFRATFAALAATYPPQIRPDVTDVDLEVQVWRYGYDEPAAGHAADLVGWCVLAASQAPTHTESGALALGDPRAGSAMTAMPGLPWGRQHMVRPIPGAHLAAPGWLTSSVVPLERGQFVVAAIAKSVR</sequence>
<dbReference type="RefSeq" id="WP_344547240.1">
    <property type="nucleotide sequence ID" value="NZ_BAAATD010000013.1"/>
</dbReference>
<proteinExistence type="predicted"/>
<evidence type="ECO:0000313" key="1">
    <source>
        <dbReference type="EMBL" id="GAA2626931.1"/>
    </source>
</evidence>
<dbReference type="EMBL" id="BAAATD010000013">
    <property type="protein sequence ID" value="GAA2626931.1"/>
    <property type="molecule type" value="Genomic_DNA"/>
</dbReference>
<comment type="caution">
    <text evidence="1">The sequence shown here is derived from an EMBL/GenBank/DDBJ whole genome shotgun (WGS) entry which is preliminary data.</text>
</comment>
<name>A0ABP6CUQ8_9ACTN</name>
<evidence type="ECO:0000313" key="2">
    <source>
        <dbReference type="Proteomes" id="UP001501509"/>
    </source>
</evidence>